<dbReference type="InterPro" id="IPR027417">
    <property type="entry name" value="P-loop_NTPase"/>
</dbReference>
<keyword evidence="1" id="KW-0808">Transferase</keyword>
<dbReference type="GO" id="GO:0016301">
    <property type="term" value="F:kinase activity"/>
    <property type="evidence" value="ECO:0007669"/>
    <property type="project" value="UniProtKB-KW"/>
</dbReference>
<comment type="caution">
    <text evidence="1">The sequence shown here is derived from an EMBL/GenBank/DDBJ whole genome shotgun (WGS) entry which is preliminary data.</text>
</comment>
<keyword evidence="2" id="KW-1185">Reference proteome</keyword>
<dbReference type="SUPFAM" id="SSF52540">
    <property type="entry name" value="P-loop containing nucleoside triphosphate hydrolases"/>
    <property type="match status" value="1"/>
</dbReference>
<evidence type="ECO:0000313" key="1">
    <source>
        <dbReference type="EMBL" id="MDQ0338210.1"/>
    </source>
</evidence>
<dbReference type="EMBL" id="JAUSUQ010000003">
    <property type="protein sequence ID" value="MDQ0338210.1"/>
    <property type="molecule type" value="Genomic_DNA"/>
</dbReference>
<sequence length="274" mass="31129">MIVYGFVGASGTGKSALALSLCHRLNIHDFIDDGLYIHNGVKVAGKSAKYEQNRVAAVKRAIFLDPCHRDEVRSEIQRKKPKKILIIGTSKKMVRRIAEALNLPAPTHWLFIEQISTPEDIQKAKFAREMYGQHVIPIPHIQVENDRFFQLIEKVKSVFDNNAKPLGENTIVYPRFQGGKILIRRSCLKKIILYTLKSNEHIALVKAINVSLDLNEPIQLEVGLYDRKPIPDVCQEIQQQVQEIITQMLCLSIPSPSIYVTHLKVTGKERGFKE</sequence>
<dbReference type="Proteomes" id="UP001232445">
    <property type="component" value="Unassembled WGS sequence"/>
</dbReference>
<gene>
    <name evidence="1" type="ORF">J2S00_000994</name>
</gene>
<proteinExistence type="predicted"/>
<accession>A0ABU0CP71</accession>
<evidence type="ECO:0000313" key="2">
    <source>
        <dbReference type="Proteomes" id="UP001232445"/>
    </source>
</evidence>
<organism evidence="1 2">
    <name type="scientific">Caldalkalibacillus uzonensis</name>
    <dbReference type="NCBI Taxonomy" id="353224"/>
    <lineage>
        <taxon>Bacteria</taxon>
        <taxon>Bacillati</taxon>
        <taxon>Bacillota</taxon>
        <taxon>Bacilli</taxon>
        <taxon>Bacillales</taxon>
        <taxon>Bacillaceae</taxon>
        <taxon>Caldalkalibacillus</taxon>
    </lineage>
</organism>
<keyword evidence="1" id="KW-0418">Kinase</keyword>
<reference evidence="1 2" key="1">
    <citation type="submission" date="2023-07" db="EMBL/GenBank/DDBJ databases">
        <title>Genomic Encyclopedia of Type Strains, Phase IV (KMG-IV): sequencing the most valuable type-strain genomes for metagenomic binning, comparative biology and taxonomic classification.</title>
        <authorList>
            <person name="Goeker M."/>
        </authorList>
    </citation>
    <scope>NUCLEOTIDE SEQUENCE [LARGE SCALE GENOMIC DNA]</scope>
    <source>
        <strain evidence="1 2">DSM 17740</strain>
    </source>
</reference>
<dbReference type="RefSeq" id="WP_307336199.1">
    <property type="nucleotide sequence ID" value="NZ_JAUSUQ010000003.1"/>
</dbReference>
<name>A0ABU0CP71_9BACI</name>
<protein>
    <submittedName>
        <fullName evidence="1">Adenylate kinase family enzyme</fullName>
    </submittedName>
</protein>